<evidence type="ECO:0000313" key="2">
    <source>
        <dbReference type="EMBL" id="GAA0941862.1"/>
    </source>
</evidence>
<gene>
    <name evidence="2" type="ORF">GCM10009559_37660</name>
</gene>
<reference evidence="2 3" key="1">
    <citation type="journal article" date="2019" name="Int. J. Syst. Evol. Microbiol.">
        <title>The Global Catalogue of Microorganisms (GCM) 10K type strain sequencing project: providing services to taxonomists for standard genome sequencing and annotation.</title>
        <authorList>
            <consortium name="The Broad Institute Genomics Platform"/>
            <consortium name="The Broad Institute Genome Sequencing Center for Infectious Disease"/>
            <person name="Wu L."/>
            <person name="Ma J."/>
        </authorList>
    </citation>
    <scope>NUCLEOTIDE SEQUENCE [LARGE SCALE GENOMIC DNA]</scope>
    <source>
        <strain evidence="2 3">JCM 11117</strain>
    </source>
</reference>
<dbReference type="EMBL" id="BAAAHP010000105">
    <property type="protein sequence ID" value="GAA0941862.1"/>
    <property type="molecule type" value="Genomic_DNA"/>
</dbReference>
<sequence length="265" mass="29646">MALTRADGPLSAAAPATVNYRIDGPAHKLLMHPFPRRVRAEFAGRTVLDTRAGVLVHETALLPRLYVPEEDIDQSLFVPSDHTTHCPFKGDATYRTLRVGDREVADALWAYPDPLPDAKWLAGYASLYWEAADAWFDEDEQVFAHLTDPYTRVDVRPTSRHVQVLAGDTVVAESHNPLVLNETGLPARWYLTREDVRVPLHPTATRTRCPYKGEASYWSVQLPDGRELTDAAWAYPDPLPESLRIAGRLSFLHDDLTTLVDGEPA</sequence>
<name>A0ABN1QFS7_9PSEU</name>
<dbReference type="PANTHER" id="PTHR34310:SF9">
    <property type="entry name" value="BLR5716 PROTEIN"/>
    <property type="match status" value="1"/>
</dbReference>
<feature type="domain" description="DUF427" evidence="1">
    <location>
        <begin position="162"/>
        <end position="253"/>
    </location>
</feature>
<protein>
    <submittedName>
        <fullName evidence="2">DUF427 domain-containing protein</fullName>
    </submittedName>
</protein>
<evidence type="ECO:0000259" key="1">
    <source>
        <dbReference type="Pfam" id="PF04248"/>
    </source>
</evidence>
<feature type="domain" description="DUF427" evidence="1">
    <location>
        <begin position="38"/>
        <end position="130"/>
    </location>
</feature>
<dbReference type="Gene3D" id="2.170.150.40">
    <property type="entry name" value="Domain of unknown function (DUF427)"/>
    <property type="match status" value="2"/>
</dbReference>
<comment type="caution">
    <text evidence="2">The sequence shown here is derived from an EMBL/GenBank/DDBJ whole genome shotgun (WGS) entry which is preliminary data.</text>
</comment>
<organism evidence="2 3">
    <name type="scientific">Pseudonocardia zijingensis</name>
    <dbReference type="NCBI Taxonomy" id="153376"/>
    <lineage>
        <taxon>Bacteria</taxon>
        <taxon>Bacillati</taxon>
        <taxon>Actinomycetota</taxon>
        <taxon>Actinomycetes</taxon>
        <taxon>Pseudonocardiales</taxon>
        <taxon>Pseudonocardiaceae</taxon>
        <taxon>Pseudonocardia</taxon>
    </lineage>
</organism>
<dbReference type="RefSeq" id="WP_343942757.1">
    <property type="nucleotide sequence ID" value="NZ_BAAAHP010000105.1"/>
</dbReference>
<dbReference type="PANTHER" id="PTHR34310">
    <property type="entry name" value="DUF427 DOMAIN PROTEIN (AFU_ORTHOLOGUE AFUA_3G02220)"/>
    <property type="match status" value="1"/>
</dbReference>
<dbReference type="Pfam" id="PF04248">
    <property type="entry name" value="NTP_transf_9"/>
    <property type="match status" value="2"/>
</dbReference>
<accession>A0ABN1QFS7</accession>
<evidence type="ECO:0000313" key="3">
    <source>
        <dbReference type="Proteomes" id="UP001499967"/>
    </source>
</evidence>
<proteinExistence type="predicted"/>
<dbReference type="Proteomes" id="UP001499967">
    <property type="component" value="Unassembled WGS sequence"/>
</dbReference>
<keyword evidence="3" id="KW-1185">Reference proteome</keyword>
<dbReference type="InterPro" id="IPR007361">
    <property type="entry name" value="DUF427"/>
</dbReference>
<dbReference type="InterPro" id="IPR038694">
    <property type="entry name" value="DUF427_sf"/>
</dbReference>